<reference evidence="6" key="1">
    <citation type="submission" date="2011-06" db="EMBL/GenBank/DDBJ databases">
        <title>Complete genome sequence of Paenibacillus mucilaginosus KNP414.</title>
        <authorList>
            <person name="Wang J."/>
            <person name="Hu S."/>
            <person name="Hu X."/>
            <person name="Zhang B."/>
            <person name="Dong D."/>
            <person name="Zhang S."/>
            <person name="Zhao K."/>
            <person name="Wu D."/>
        </authorList>
    </citation>
    <scope>NUCLEOTIDE SEQUENCE [LARGE SCALE GENOMIC DNA]</scope>
    <source>
        <strain evidence="6">KNP414</strain>
    </source>
</reference>
<feature type="transmembrane region" description="Helical" evidence="3">
    <location>
        <begin position="172"/>
        <end position="192"/>
    </location>
</feature>
<dbReference type="Gene3D" id="1.10.3730.20">
    <property type="match status" value="1"/>
</dbReference>
<dbReference type="PATRIC" id="fig|1036673.3.peg.1467"/>
<evidence type="ECO:0000313" key="5">
    <source>
        <dbReference type="EMBL" id="AEI40218.1"/>
    </source>
</evidence>
<dbReference type="Pfam" id="PF00892">
    <property type="entry name" value="EamA"/>
    <property type="match status" value="1"/>
</dbReference>
<feature type="transmembrane region" description="Helical" evidence="3">
    <location>
        <begin position="115"/>
        <end position="132"/>
    </location>
</feature>
<name>F8FPJ4_PAEMK</name>
<feature type="domain" description="EamA" evidence="4">
    <location>
        <begin position="2"/>
        <end position="131"/>
    </location>
</feature>
<feature type="transmembrane region" description="Helical" evidence="3">
    <location>
        <begin position="33"/>
        <end position="52"/>
    </location>
</feature>
<sequence>MWFVFAAASALCFGLRGILYQWSSQRPLDRNLMLFGVYFCGMVVALAASLLTSAAWSPAVWMGALLGLFSFTSNAAMYKGYAVGKASLVAMFTGLPPVVVVLLAFLLWGEKLNGWQLAAFLIIVAGVLMIRYSNDISLKNLQGAHWGAIAMLFFGLTDLSTKGATMMGAATLPTLTLMYGTGTVLFGLMWRLGSSQADAARREAVAARSELAAAQESGAAEGPSPAPAAWTGSRTFLWGMVVGLTNISGMMLIMPAFRLGVTGLVSVVSAMNVVIVLLYARFGLCEPFTRLEAAGLTAALIGVIVLRLAS</sequence>
<proteinExistence type="inferred from homology"/>
<feature type="transmembrane region" description="Helical" evidence="3">
    <location>
        <begin position="89"/>
        <end position="108"/>
    </location>
</feature>
<dbReference type="RefSeq" id="WP_013915380.1">
    <property type="nucleotide sequence ID" value="NC_015690.1"/>
</dbReference>
<evidence type="ECO:0000259" key="4">
    <source>
        <dbReference type="Pfam" id="PF00892"/>
    </source>
</evidence>
<gene>
    <name evidence="5" type="ordered locus">KNP414_01655</name>
</gene>
<feature type="transmembrane region" description="Helical" evidence="3">
    <location>
        <begin position="288"/>
        <end position="309"/>
    </location>
</feature>
<dbReference type="SUPFAM" id="SSF103481">
    <property type="entry name" value="Multidrug resistance efflux transporter EmrE"/>
    <property type="match status" value="2"/>
</dbReference>
<feature type="transmembrane region" description="Helical" evidence="3">
    <location>
        <begin position="261"/>
        <end position="282"/>
    </location>
</feature>
<evidence type="ECO:0000256" key="3">
    <source>
        <dbReference type="SAM" id="Phobius"/>
    </source>
</evidence>
<accession>F8FPJ4</accession>
<reference evidence="5 6" key="2">
    <citation type="journal article" date="2013" name="Genome Announc.">
        <title>Genome Sequence of Growth-Improving Paenibacillus mucilaginosus Strain KNP414.</title>
        <authorList>
            <person name="Lu J.J."/>
            <person name="Wang J.F."/>
            <person name="Hu X.F."/>
        </authorList>
    </citation>
    <scope>NUCLEOTIDE SEQUENCE [LARGE SCALE GENOMIC DNA]</scope>
    <source>
        <strain evidence="5 6">KNP414</strain>
    </source>
</reference>
<keyword evidence="3" id="KW-0472">Membrane</keyword>
<feature type="transmembrane region" description="Helical" evidence="3">
    <location>
        <begin position="59"/>
        <end position="77"/>
    </location>
</feature>
<organism evidence="5 6">
    <name type="scientific">Paenibacillus mucilaginosus (strain KNP414)</name>
    <dbReference type="NCBI Taxonomy" id="1036673"/>
    <lineage>
        <taxon>Bacteria</taxon>
        <taxon>Bacillati</taxon>
        <taxon>Bacillota</taxon>
        <taxon>Bacilli</taxon>
        <taxon>Bacillales</taxon>
        <taxon>Paenibacillaceae</taxon>
        <taxon>Paenibacillus</taxon>
    </lineage>
</organism>
<evidence type="ECO:0000256" key="2">
    <source>
        <dbReference type="ARBA" id="ARBA00007362"/>
    </source>
</evidence>
<feature type="transmembrane region" description="Helical" evidence="3">
    <location>
        <begin position="235"/>
        <end position="254"/>
    </location>
</feature>
<keyword evidence="3" id="KW-1133">Transmembrane helix</keyword>
<evidence type="ECO:0000256" key="1">
    <source>
        <dbReference type="ARBA" id="ARBA00004127"/>
    </source>
</evidence>
<dbReference type="GO" id="GO:0016020">
    <property type="term" value="C:membrane"/>
    <property type="evidence" value="ECO:0007669"/>
    <property type="project" value="InterPro"/>
</dbReference>
<protein>
    <recommendedName>
        <fullName evidence="4">EamA domain-containing protein</fullName>
    </recommendedName>
</protein>
<dbReference type="EMBL" id="CP002869">
    <property type="protein sequence ID" value="AEI40218.1"/>
    <property type="molecule type" value="Genomic_DNA"/>
</dbReference>
<comment type="subcellular location">
    <subcellularLocation>
        <location evidence="1">Endomembrane system</location>
        <topology evidence="1">Multi-pass membrane protein</topology>
    </subcellularLocation>
</comment>
<dbReference type="KEGG" id="pms:KNP414_01655"/>
<dbReference type="Proteomes" id="UP000006620">
    <property type="component" value="Chromosome"/>
</dbReference>
<dbReference type="InterPro" id="IPR037185">
    <property type="entry name" value="EmrE-like"/>
</dbReference>
<keyword evidence="3" id="KW-0812">Transmembrane</keyword>
<comment type="similarity">
    <text evidence="2">Belongs to the EamA transporter family.</text>
</comment>
<dbReference type="InterPro" id="IPR000620">
    <property type="entry name" value="EamA_dom"/>
</dbReference>
<dbReference type="HOGENOM" id="CLU_803735_0_0_9"/>
<feature type="transmembrane region" description="Helical" evidence="3">
    <location>
        <begin position="144"/>
        <end position="160"/>
    </location>
</feature>
<dbReference type="AlphaFoldDB" id="F8FPJ4"/>
<evidence type="ECO:0000313" key="6">
    <source>
        <dbReference type="Proteomes" id="UP000006620"/>
    </source>
</evidence>